<reference evidence="2" key="1">
    <citation type="journal article" date="2019" name="Sci. Rep.">
        <title>Draft genome of Tanacetum cinerariifolium, the natural source of mosquito coil.</title>
        <authorList>
            <person name="Yamashiro T."/>
            <person name="Shiraishi A."/>
            <person name="Satake H."/>
            <person name="Nakayama K."/>
        </authorList>
    </citation>
    <scope>NUCLEOTIDE SEQUENCE</scope>
</reference>
<proteinExistence type="predicted"/>
<name>A0A699XUR4_TANCI</name>
<dbReference type="EMBL" id="BKCJ011898890">
    <property type="protein sequence ID" value="GFD61676.1"/>
    <property type="molecule type" value="Genomic_DNA"/>
</dbReference>
<organism evidence="2">
    <name type="scientific">Tanacetum cinerariifolium</name>
    <name type="common">Dalmatian daisy</name>
    <name type="synonym">Chrysanthemum cinerariifolium</name>
    <dbReference type="NCBI Taxonomy" id="118510"/>
    <lineage>
        <taxon>Eukaryota</taxon>
        <taxon>Viridiplantae</taxon>
        <taxon>Streptophyta</taxon>
        <taxon>Embryophyta</taxon>
        <taxon>Tracheophyta</taxon>
        <taxon>Spermatophyta</taxon>
        <taxon>Magnoliopsida</taxon>
        <taxon>eudicotyledons</taxon>
        <taxon>Gunneridae</taxon>
        <taxon>Pentapetalae</taxon>
        <taxon>asterids</taxon>
        <taxon>campanulids</taxon>
        <taxon>Asterales</taxon>
        <taxon>Asteraceae</taxon>
        <taxon>Asteroideae</taxon>
        <taxon>Anthemideae</taxon>
        <taxon>Anthemidinae</taxon>
        <taxon>Tanacetum</taxon>
    </lineage>
</organism>
<dbReference type="AlphaFoldDB" id="A0A699XUR4"/>
<protein>
    <submittedName>
        <fullName evidence="2">Uncharacterized protein</fullName>
    </submittedName>
</protein>
<gene>
    <name evidence="2" type="ORF">Tci_933645</name>
</gene>
<sequence length="69" mass="7086">AAFSGGCGRRVGFRYEGHAGTAATAIRAAGAVCAHARALGRRPARRQKGPHDVQADLRGQAPGPGRCFS</sequence>
<comment type="caution">
    <text evidence="2">The sequence shown here is derived from an EMBL/GenBank/DDBJ whole genome shotgun (WGS) entry which is preliminary data.</text>
</comment>
<evidence type="ECO:0000256" key="1">
    <source>
        <dbReference type="SAM" id="MobiDB-lite"/>
    </source>
</evidence>
<accession>A0A699XUR4</accession>
<evidence type="ECO:0000313" key="2">
    <source>
        <dbReference type="EMBL" id="GFD61676.1"/>
    </source>
</evidence>
<feature type="non-terminal residue" evidence="2">
    <location>
        <position position="1"/>
    </location>
</feature>
<feature type="region of interest" description="Disordered" evidence="1">
    <location>
        <begin position="40"/>
        <end position="69"/>
    </location>
</feature>